<dbReference type="InterPro" id="IPR005769">
    <property type="entry name" value="PhnE/PtxC"/>
</dbReference>
<evidence type="ECO:0000256" key="2">
    <source>
        <dbReference type="ARBA" id="ARBA00022448"/>
    </source>
</evidence>
<evidence type="ECO:0000256" key="7">
    <source>
        <dbReference type="RuleBase" id="RU363032"/>
    </source>
</evidence>
<evidence type="ECO:0000313" key="9">
    <source>
        <dbReference type="EMBL" id="GAA1702393.1"/>
    </source>
</evidence>
<evidence type="ECO:0000259" key="8">
    <source>
        <dbReference type="PROSITE" id="PS50928"/>
    </source>
</evidence>
<dbReference type="PANTHER" id="PTHR30043">
    <property type="entry name" value="PHOSPHONATES TRANSPORT SYSTEM PERMEASE PROTEIN"/>
    <property type="match status" value="1"/>
</dbReference>
<feature type="transmembrane region" description="Helical" evidence="7">
    <location>
        <begin position="39"/>
        <end position="62"/>
    </location>
</feature>
<dbReference type="Gene3D" id="1.10.3720.10">
    <property type="entry name" value="MetI-like"/>
    <property type="match status" value="1"/>
</dbReference>
<sequence>MSTVRPQPPSKTWSTVWLIVTAAVVVVAVWLVDANWARLLGLPGAVGNYAVLMGSGVFQNPFAEPWNEYWALATSRMLESVQMAWIGTLIGAALSLPLGFLAARTISPPGVVFVVRQILNAIRALPEVVLAIVLIMPIFGLGPLTGALALGIGSIGTLGKLTAEAIEATDPGPVEAAIASGAGPLQRIRWAIVPQALPEILAFWLYRFEVNIRASAVLGVIGAGGIGSLLSQLFNRREWAQIGVTLVVIIVVTIIVDSISGAARKRLIEGSDVRTSRRERREQAEAIV</sequence>
<evidence type="ECO:0000256" key="5">
    <source>
        <dbReference type="ARBA" id="ARBA00022989"/>
    </source>
</evidence>
<dbReference type="CDD" id="cd06261">
    <property type="entry name" value="TM_PBP2"/>
    <property type="match status" value="1"/>
</dbReference>
<dbReference type="NCBIfam" id="TIGR01097">
    <property type="entry name" value="PhnE"/>
    <property type="match status" value="1"/>
</dbReference>
<dbReference type="RefSeq" id="WP_344072225.1">
    <property type="nucleotide sequence ID" value="NZ_BAAAPL010000002.1"/>
</dbReference>
<keyword evidence="6 7" id="KW-0472">Membrane</keyword>
<name>A0ABP4UCC7_9MICO</name>
<keyword evidence="5 7" id="KW-1133">Transmembrane helix</keyword>
<evidence type="ECO:0000256" key="6">
    <source>
        <dbReference type="ARBA" id="ARBA00023136"/>
    </source>
</evidence>
<reference evidence="10" key="1">
    <citation type="journal article" date="2019" name="Int. J. Syst. Evol. Microbiol.">
        <title>The Global Catalogue of Microorganisms (GCM) 10K type strain sequencing project: providing services to taxonomists for standard genome sequencing and annotation.</title>
        <authorList>
            <consortium name="The Broad Institute Genomics Platform"/>
            <consortium name="The Broad Institute Genome Sequencing Center for Infectious Disease"/>
            <person name="Wu L."/>
            <person name="Ma J."/>
        </authorList>
    </citation>
    <scope>NUCLEOTIDE SEQUENCE [LARGE SCALE GENOMIC DNA]</scope>
    <source>
        <strain evidence="10">JCM 15577</strain>
    </source>
</reference>
<evidence type="ECO:0000313" key="10">
    <source>
        <dbReference type="Proteomes" id="UP001501690"/>
    </source>
</evidence>
<gene>
    <name evidence="9" type="primary">phnE_1</name>
    <name evidence="9" type="ORF">GCM10009808_20380</name>
</gene>
<feature type="transmembrane region" description="Helical" evidence="7">
    <location>
        <begin position="239"/>
        <end position="256"/>
    </location>
</feature>
<dbReference type="Pfam" id="PF00528">
    <property type="entry name" value="BPD_transp_1"/>
    <property type="match status" value="1"/>
</dbReference>
<dbReference type="InterPro" id="IPR000515">
    <property type="entry name" value="MetI-like"/>
</dbReference>
<feature type="transmembrane region" description="Helical" evidence="7">
    <location>
        <begin position="82"/>
        <end position="103"/>
    </location>
</feature>
<feature type="transmembrane region" description="Helical" evidence="7">
    <location>
        <begin position="124"/>
        <end position="152"/>
    </location>
</feature>
<comment type="caution">
    <text evidence="9">The sequence shown here is derived from an EMBL/GenBank/DDBJ whole genome shotgun (WGS) entry which is preliminary data.</text>
</comment>
<feature type="domain" description="ABC transmembrane type-1" evidence="8">
    <location>
        <begin position="77"/>
        <end position="260"/>
    </location>
</feature>
<feature type="transmembrane region" description="Helical" evidence="7">
    <location>
        <begin position="213"/>
        <end position="233"/>
    </location>
</feature>
<dbReference type="Proteomes" id="UP001501690">
    <property type="component" value="Unassembled WGS sequence"/>
</dbReference>
<dbReference type="SUPFAM" id="SSF161098">
    <property type="entry name" value="MetI-like"/>
    <property type="match status" value="1"/>
</dbReference>
<comment type="similarity">
    <text evidence="7">Belongs to the binding-protein-dependent transport system permease family.</text>
</comment>
<keyword evidence="4 7" id="KW-0812">Transmembrane</keyword>
<protein>
    <submittedName>
        <fullName evidence="9">Phosphonate ABC transporter, permease protein PhnE</fullName>
    </submittedName>
</protein>
<keyword evidence="2 7" id="KW-0813">Transport</keyword>
<dbReference type="EMBL" id="BAAAPL010000002">
    <property type="protein sequence ID" value="GAA1702393.1"/>
    <property type="molecule type" value="Genomic_DNA"/>
</dbReference>
<keyword evidence="3" id="KW-1003">Cell membrane</keyword>
<comment type="subcellular location">
    <subcellularLocation>
        <location evidence="1 7">Cell membrane</location>
        <topology evidence="1 7">Multi-pass membrane protein</topology>
    </subcellularLocation>
</comment>
<evidence type="ECO:0000256" key="3">
    <source>
        <dbReference type="ARBA" id="ARBA00022475"/>
    </source>
</evidence>
<accession>A0ABP4UCC7</accession>
<dbReference type="PANTHER" id="PTHR30043:SF1">
    <property type="entry name" value="ABC TRANSPORT SYSTEM PERMEASE PROTEIN P69"/>
    <property type="match status" value="1"/>
</dbReference>
<feature type="transmembrane region" description="Helical" evidence="7">
    <location>
        <begin position="12"/>
        <end position="32"/>
    </location>
</feature>
<evidence type="ECO:0000256" key="1">
    <source>
        <dbReference type="ARBA" id="ARBA00004651"/>
    </source>
</evidence>
<keyword evidence="10" id="KW-1185">Reference proteome</keyword>
<dbReference type="PROSITE" id="PS50928">
    <property type="entry name" value="ABC_TM1"/>
    <property type="match status" value="1"/>
</dbReference>
<dbReference type="InterPro" id="IPR035906">
    <property type="entry name" value="MetI-like_sf"/>
</dbReference>
<organism evidence="9 10">
    <name type="scientific">Microbacterium sediminicola</name>
    <dbReference type="NCBI Taxonomy" id="415210"/>
    <lineage>
        <taxon>Bacteria</taxon>
        <taxon>Bacillati</taxon>
        <taxon>Actinomycetota</taxon>
        <taxon>Actinomycetes</taxon>
        <taxon>Micrococcales</taxon>
        <taxon>Microbacteriaceae</taxon>
        <taxon>Microbacterium</taxon>
    </lineage>
</organism>
<proteinExistence type="inferred from homology"/>
<evidence type="ECO:0000256" key="4">
    <source>
        <dbReference type="ARBA" id="ARBA00022692"/>
    </source>
</evidence>